<dbReference type="Pfam" id="PF17835">
    <property type="entry name" value="NOG1_N"/>
    <property type="match status" value="1"/>
</dbReference>
<accession>A0A1S6GL39</accession>
<dbReference type="Pfam" id="PF01926">
    <property type="entry name" value="MMR_HSR1"/>
    <property type="match status" value="1"/>
</dbReference>
<dbReference type="InterPro" id="IPR031167">
    <property type="entry name" value="G_OBG"/>
</dbReference>
<dbReference type="InterPro" id="IPR027417">
    <property type="entry name" value="P-loop_NTPase"/>
</dbReference>
<dbReference type="GO" id="GO:0005525">
    <property type="term" value="F:GTP binding"/>
    <property type="evidence" value="ECO:0007669"/>
    <property type="project" value="InterPro"/>
</dbReference>
<organism evidence="3">
    <name type="scientific">Pseudodiaptomus poplesia</name>
    <dbReference type="NCBI Taxonomy" id="213370"/>
    <lineage>
        <taxon>Eukaryota</taxon>
        <taxon>Metazoa</taxon>
        <taxon>Ecdysozoa</taxon>
        <taxon>Arthropoda</taxon>
        <taxon>Crustacea</taxon>
        <taxon>Multicrustacea</taxon>
        <taxon>Hexanauplia</taxon>
        <taxon>Copepoda</taxon>
        <taxon>Calanoida</taxon>
        <taxon>Pseudodiaptomidae</taxon>
        <taxon>Pseudodiaptomus</taxon>
    </lineage>
</organism>
<dbReference type="Gene3D" id="3.40.50.300">
    <property type="entry name" value="P-loop containing nucleotide triphosphate hydrolases"/>
    <property type="match status" value="1"/>
</dbReference>
<evidence type="ECO:0000313" key="3">
    <source>
        <dbReference type="EMBL" id="AQS22572.1"/>
    </source>
</evidence>
<dbReference type="SUPFAM" id="SSF52540">
    <property type="entry name" value="P-loop containing nucleoside triphosphate hydrolases"/>
    <property type="match status" value="1"/>
</dbReference>
<dbReference type="InterPro" id="IPR006073">
    <property type="entry name" value="GTP-bd"/>
</dbReference>
<evidence type="ECO:0000256" key="1">
    <source>
        <dbReference type="ARBA" id="ARBA00022741"/>
    </source>
</evidence>
<dbReference type="PROSITE" id="PS51710">
    <property type="entry name" value="G_OBG"/>
    <property type="match status" value="1"/>
</dbReference>
<dbReference type="EMBL" id="KY314138">
    <property type="protein sequence ID" value="AQS22572.1"/>
    <property type="molecule type" value="mRNA"/>
</dbReference>
<dbReference type="Gene3D" id="1.20.120.1190">
    <property type="match status" value="1"/>
</dbReference>
<keyword evidence="1" id="KW-0547">Nucleotide-binding</keyword>
<dbReference type="PRINTS" id="PR00326">
    <property type="entry name" value="GTP1OBG"/>
</dbReference>
<dbReference type="PANTHER" id="PTHR45759">
    <property type="entry name" value="NUCLEOLAR GTP-BINDING PROTEIN 1"/>
    <property type="match status" value="1"/>
</dbReference>
<proteinExistence type="evidence at transcript level"/>
<dbReference type="FunFam" id="1.20.120.1190:FF:000001">
    <property type="entry name" value="Nucleolar GTP-binding protein 1"/>
    <property type="match status" value="1"/>
</dbReference>
<name>A0A1S6GL39_9MAXI</name>
<dbReference type="AlphaFoldDB" id="A0A1S6GL39"/>
<sequence>MAYYNFKKIAVVPNSKDFTDIVLSKTQRKTPTVIHRHYKISRIRSFYMRKVKFTQSNFSEKLSQILSEFPKLEDVHPFYADLINVLYDKDHYKLALGQINTARHLVDNVAKDYVRLLKFGDSLYRCKQLKKATLGRMATIMKRQNQSLQYLEQVRQHLSRLPTIDPNTRTLLITGFPNVGKSSFINKITRADVEVQPYAFTTKSLYVGHTDYKYLRWQVVDTPGILDHPLRIKTPSCC</sequence>
<feature type="domain" description="OBG-type G" evidence="2">
    <location>
        <begin position="169"/>
        <end position="238"/>
    </location>
</feature>
<evidence type="ECO:0000259" key="2">
    <source>
        <dbReference type="PROSITE" id="PS51710"/>
    </source>
</evidence>
<protein>
    <submittedName>
        <fullName evidence="3">Putative nucleolar GTP-binding protein 1</fullName>
    </submittedName>
</protein>
<reference evidence="3" key="1">
    <citation type="journal article" date="2017" name="Aquat. Toxicol.">
        <title>Spliced leader-based analyses reveal the effects of polycyclic aromatic hydrocarbons on gene expression in the copepod Pseudodiaptomus poplesia.</title>
        <authorList>
            <person name="Zhuang Y."/>
            <person name="Yang F."/>
            <person name="Xu D."/>
            <person name="Chen H."/>
            <person name="Zhang H."/>
            <person name="Liu G."/>
        </authorList>
    </citation>
    <scope>NUCLEOTIDE SEQUENCE</scope>
</reference>
<dbReference type="InterPro" id="IPR041623">
    <property type="entry name" value="NOG1_N"/>
</dbReference>